<keyword evidence="10" id="KW-1185">Reference proteome</keyword>
<dbReference type="Proteomes" id="UP000886520">
    <property type="component" value="Chromosome 3"/>
</dbReference>
<evidence type="ECO:0000313" key="9">
    <source>
        <dbReference type="EMBL" id="KAI5083122.1"/>
    </source>
</evidence>
<dbReference type="GO" id="GO:0005506">
    <property type="term" value="F:iron ion binding"/>
    <property type="evidence" value="ECO:0007669"/>
    <property type="project" value="InterPro"/>
</dbReference>
<evidence type="ECO:0000256" key="2">
    <source>
        <dbReference type="ARBA" id="ARBA00022617"/>
    </source>
</evidence>
<protein>
    <recommendedName>
        <fullName evidence="11">Cytochrome P450</fullName>
    </recommendedName>
</protein>
<dbReference type="Pfam" id="PF00067">
    <property type="entry name" value="p450"/>
    <property type="match status" value="1"/>
</dbReference>
<accession>A0A9D4ZRP4</accession>
<feature type="coiled-coil region" evidence="8">
    <location>
        <begin position="215"/>
        <end position="253"/>
    </location>
</feature>
<evidence type="ECO:0000256" key="6">
    <source>
        <dbReference type="ARBA" id="ARBA00023033"/>
    </source>
</evidence>
<dbReference type="PANTHER" id="PTHR24286">
    <property type="entry name" value="CYTOCHROME P450 26"/>
    <property type="match status" value="1"/>
</dbReference>
<evidence type="ECO:0008006" key="11">
    <source>
        <dbReference type="Google" id="ProtNLM"/>
    </source>
</evidence>
<keyword evidence="3 7" id="KW-0479">Metal-binding</keyword>
<dbReference type="InterPro" id="IPR036396">
    <property type="entry name" value="Cyt_P450_sf"/>
</dbReference>
<dbReference type="OrthoDB" id="3945418at2759"/>
<feature type="binding site" description="axial binding residue" evidence="7">
    <location>
        <position position="425"/>
    </location>
    <ligand>
        <name>heme</name>
        <dbReference type="ChEBI" id="CHEBI:30413"/>
    </ligand>
    <ligandPart>
        <name>Fe</name>
        <dbReference type="ChEBI" id="CHEBI:18248"/>
    </ligandPart>
</feature>
<dbReference type="GO" id="GO:0016705">
    <property type="term" value="F:oxidoreductase activity, acting on paired donors, with incorporation or reduction of molecular oxygen"/>
    <property type="evidence" value="ECO:0007669"/>
    <property type="project" value="InterPro"/>
</dbReference>
<dbReference type="GO" id="GO:0020037">
    <property type="term" value="F:heme binding"/>
    <property type="evidence" value="ECO:0007669"/>
    <property type="project" value="InterPro"/>
</dbReference>
<evidence type="ECO:0000256" key="7">
    <source>
        <dbReference type="PIRSR" id="PIRSR602401-1"/>
    </source>
</evidence>
<comment type="cofactor">
    <cofactor evidence="7">
        <name>heme</name>
        <dbReference type="ChEBI" id="CHEBI:30413"/>
    </cofactor>
</comment>
<evidence type="ECO:0000256" key="1">
    <source>
        <dbReference type="ARBA" id="ARBA00010617"/>
    </source>
</evidence>
<sequence>MTASVFASRATLQNVAVILRSRELPPGSLGFLLIEETLHFISSLRQAGGPGRFVNERTARFGSQTFKTSLFLNSTVVVQGVAGNRFVASAESRRDLLNSWPASTLELLGKNVPAAVHGAQHKRQRQIMSACLGPGALQKVMSRADRMTRKHFEASWSDEAQLSIAGTVKTHVFRLACSLLAGTEDEGLVGHMEAHFRTWISGLVAVPLDVPGTTFNKARRARDVLRRQIDEVIQQRRRQLQHEQNANSQYEDLLSQMILARDENGSSLTPEELRDVTLFLLFAGHDTSATALTFALKFLEQNPSCLNRLVQEHEAIASEKQPGEALNWMDISNMKYTWAVLLETLRLRSASFGGMKEAQKELKYNGYVIPKGWKMFFPVSSTHENDEYFKDSSKFDPSRFELDTVQKEGPPPFSFVAFGVGPHACKGGDFARMTISLYIHHLIMGKIKWTSLELYEKYHCFPIPTFTKGYQVVVSHDKFPVM</sequence>
<evidence type="ECO:0000313" key="10">
    <source>
        <dbReference type="Proteomes" id="UP000886520"/>
    </source>
</evidence>
<keyword evidence="8" id="KW-0175">Coiled coil</keyword>
<dbReference type="SUPFAM" id="SSF48264">
    <property type="entry name" value="Cytochrome P450"/>
    <property type="match status" value="1"/>
</dbReference>
<comment type="similarity">
    <text evidence="1">Belongs to the cytochrome P450 family.</text>
</comment>
<dbReference type="EMBL" id="JABFUD020000002">
    <property type="protein sequence ID" value="KAI5083122.1"/>
    <property type="molecule type" value="Genomic_DNA"/>
</dbReference>
<gene>
    <name evidence="9" type="ORF">GOP47_0002865</name>
</gene>
<dbReference type="InterPro" id="IPR001128">
    <property type="entry name" value="Cyt_P450"/>
</dbReference>
<proteinExistence type="inferred from homology"/>
<organism evidence="9 10">
    <name type="scientific">Adiantum capillus-veneris</name>
    <name type="common">Maidenhair fern</name>
    <dbReference type="NCBI Taxonomy" id="13818"/>
    <lineage>
        <taxon>Eukaryota</taxon>
        <taxon>Viridiplantae</taxon>
        <taxon>Streptophyta</taxon>
        <taxon>Embryophyta</taxon>
        <taxon>Tracheophyta</taxon>
        <taxon>Polypodiopsida</taxon>
        <taxon>Polypodiidae</taxon>
        <taxon>Polypodiales</taxon>
        <taxon>Pteridineae</taxon>
        <taxon>Pteridaceae</taxon>
        <taxon>Vittarioideae</taxon>
        <taxon>Adiantum</taxon>
    </lineage>
</organism>
<keyword evidence="5 7" id="KW-0408">Iron</keyword>
<reference evidence="9" key="1">
    <citation type="submission" date="2021-01" db="EMBL/GenBank/DDBJ databases">
        <title>Adiantum capillus-veneris genome.</title>
        <authorList>
            <person name="Fang Y."/>
            <person name="Liao Q."/>
        </authorList>
    </citation>
    <scope>NUCLEOTIDE SEQUENCE</scope>
    <source>
        <strain evidence="9">H3</strain>
        <tissue evidence="9">Leaf</tissue>
    </source>
</reference>
<dbReference type="PRINTS" id="PR00385">
    <property type="entry name" value="P450"/>
</dbReference>
<keyword evidence="6" id="KW-0503">Monooxygenase</keyword>
<evidence type="ECO:0000256" key="5">
    <source>
        <dbReference type="ARBA" id="ARBA00023004"/>
    </source>
</evidence>
<dbReference type="Gene3D" id="1.10.630.10">
    <property type="entry name" value="Cytochrome P450"/>
    <property type="match status" value="1"/>
</dbReference>
<dbReference type="GO" id="GO:0004497">
    <property type="term" value="F:monooxygenase activity"/>
    <property type="evidence" value="ECO:0007669"/>
    <property type="project" value="UniProtKB-KW"/>
</dbReference>
<keyword evidence="4" id="KW-0560">Oxidoreductase</keyword>
<evidence type="ECO:0000256" key="3">
    <source>
        <dbReference type="ARBA" id="ARBA00022723"/>
    </source>
</evidence>
<comment type="caution">
    <text evidence="9">The sequence shown here is derived from an EMBL/GenBank/DDBJ whole genome shotgun (WGS) entry which is preliminary data.</text>
</comment>
<evidence type="ECO:0000256" key="8">
    <source>
        <dbReference type="SAM" id="Coils"/>
    </source>
</evidence>
<keyword evidence="2 7" id="KW-0349">Heme</keyword>
<evidence type="ECO:0000256" key="4">
    <source>
        <dbReference type="ARBA" id="ARBA00023002"/>
    </source>
</evidence>
<dbReference type="PANTHER" id="PTHR24286:SF384">
    <property type="entry name" value="P450, PUTATIVE (EUROFUNG)-RELATED"/>
    <property type="match status" value="1"/>
</dbReference>
<name>A0A9D4ZRP4_ADICA</name>
<dbReference type="PRINTS" id="PR00463">
    <property type="entry name" value="EP450I"/>
</dbReference>
<dbReference type="AlphaFoldDB" id="A0A9D4ZRP4"/>
<dbReference type="GO" id="GO:0016125">
    <property type="term" value="P:sterol metabolic process"/>
    <property type="evidence" value="ECO:0007669"/>
    <property type="project" value="TreeGrafter"/>
</dbReference>
<dbReference type="InterPro" id="IPR002401">
    <property type="entry name" value="Cyt_P450_E_grp-I"/>
</dbReference>